<organism evidence="7 8">
    <name type="scientific">Peribacillus faecalis</name>
    <dbReference type="NCBI Taxonomy" id="2772559"/>
    <lineage>
        <taxon>Bacteria</taxon>
        <taxon>Bacillati</taxon>
        <taxon>Bacillota</taxon>
        <taxon>Bacilli</taxon>
        <taxon>Bacillales</taxon>
        <taxon>Bacillaceae</taxon>
        <taxon>Peribacillus</taxon>
    </lineage>
</organism>
<feature type="transmembrane region" description="Helical" evidence="6">
    <location>
        <begin position="21"/>
        <end position="41"/>
    </location>
</feature>
<feature type="transmembrane region" description="Helical" evidence="6">
    <location>
        <begin position="53"/>
        <end position="74"/>
    </location>
</feature>
<comment type="caution">
    <text evidence="7">The sequence shown here is derived from an EMBL/GenBank/DDBJ whole genome shotgun (WGS) entry which is preliminary data.</text>
</comment>
<dbReference type="Pfam" id="PF02133">
    <property type="entry name" value="Transp_cyt_pur"/>
    <property type="match status" value="1"/>
</dbReference>
<dbReference type="Gene3D" id="1.10.4160.10">
    <property type="entry name" value="Hydantoin permease"/>
    <property type="match status" value="1"/>
</dbReference>
<evidence type="ECO:0000313" key="7">
    <source>
        <dbReference type="EMBL" id="MBD3110145.1"/>
    </source>
</evidence>
<dbReference type="PANTHER" id="PTHR30569:SF0">
    <property type="entry name" value="CYTOSINE PERMEASE"/>
    <property type="match status" value="1"/>
</dbReference>
<comment type="subcellular location">
    <subcellularLocation>
        <location evidence="1">Membrane</location>
        <topology evidence="1">Multi-pass membrane protein</topology>
    </subcellularLocation>
</comment>
<gene>
    <name evidence="7" type="primary">codB</name>
    <name evidence="7" type="ORF">IEO70_17570</name>
</gene>
<dbReference type="GO" id="GO:0005886">
    <property type="term" value="C:plasma membrane"/>
    <property type="evidence" value="ECO:0007669"/>
    <property type="project" value="TreeGrafter"/>
</dbReference>
<evidence type="ECO:0000313" key="8">
    <source>
        <dbReference type="Proteomes" id="UP000602076"/>
    </source>
</evidence>
<proteinExistence type="inferred from homology"/>
<accession>A0A927D250</accession>
<dbReference type="AlphaFoldDB" id="A0A927D250"/>
<evidence type="ECO:0000256" key="1">
    <source>
        <dbReference type="ARBA" id="ARBA00004141"/>
    </source>
</evidence>
<feature type="transmembrane region" description="Helical" evidence="6">
    <location>
        <begin position="261"/>
        <end position="280"/>
    </location>
</feature>
<evidence type="ECO:0000256" key="2">
    <source>
        <dbReference type="ARBA" id="ARBA00008974"/>
    </source>
</evidence>
<dbReference type="EMBL" id="JACXSI010000055">
    <property type="protein sequence ID" value="MBD3110145.1"/>
    <property type="molecule type" value="Genomic_DNA"/>
</dbReference>
<dbReference type="InterPro" id="IPR030191">
    <property type="entry name" value="CodB"/>
</dbReference>
<feature type="transmembrane region" description="Helical" evidence="6">
    <location>
        <begin position="368"/>
        <end position="400"/>
    </location>
</feature>
<dbReference type="InterPro" id="IPR001248">
    <property type="entry name" value="Pur-cyt_permease"/>
</dbReference>
<feature type="transmembrane region" description="Helical" evidence="6">
    <location>
        <begin position="153"/>
        <end position="171"/>
    </location>
</feature>
<protein>
    <submittedName>
        <fullName evidence="7">Cytosine permease</fullName>
    </submittedName>
</protein>
<feature type="transmembrane region" description="Helical" evidence="6">
    <location>
        <begin position="191"/>
        <end position="213"/>
    </location>
</feature>
<dbReference type="CDD" id="cd11484">
    <property type="entry name" value="SLC-NCS1sbd_CobB-like"/>
    <property type="match status" value="1"/>
</dbReference>
<evidence type="ECO:0000256" key="5">
    <source>
        <dbReference type="ARBA" id="ARBA00023136"/>
    </source>
</evidence>
<keyword evidence="8" id="KW-1185">Reference proteome</keyword>
<dbReference type="Proteomes" id="UP000602076">
    <property type="component" value="Unassembled WGS sequence"/>
</dbReference>
<dbReference type="NCBIfam" id="NF008241">
    <property type="entry name" value="PRK11017.1"/>
    <property type="match status" value="1"/>
</dbReference>
<feature type="transmembrane region" description="Helical" evidence="6">
    <location>
        <begin position="225"/>
        <end position="249"/>
    </location>
</feature>
<feature type="transmembrane region" description="Helical" evidence="6">
    <location>
        <begin position="95"/>
        <end position="119"/>
    </location>
</feature>
<sequence>MQMQDKDYSFQSVPKGARNSFMKMLVVMLGLTFYSASMWAGGSLGEGMTFAQTLGAILIGNIILGAFTGALGYIAAKTGLSTHLLAQYSFGIKGAYISSFMLSATQIGWFGVGLGMFAYPVSKLTGLPLVGIVIVTGILMTATAYFGMKALTILSFIAVPAIAILGSFSATKAVTDIGGMSELFAYTPTTSLSLAAALTITIGSFISAGTLTPDFARYAKSGKDAVSTTVIAFFLGNSLMFLFGVIGVIATGHNDISDVMLSQGLLLPAVLVLGLNIWTTNDNSLYASGLGFATMFKKPKVFMVMMNGTIGTVFAIVLYNNFTSWLTFLGSTLPAIGSIIIVDYYFIKKRQYIDYERANIQNVHIPAVIAWAVGVISGLTLPGISSLNTLFITGIVYFVAVKVMKTSPVTEIEEEEVVYEKVG</sequence>
<evidence type="ECO:0000256" key="4">
    <source>
        <dbReference type="ARBA" id="ARBA00022989"/>
    </source>
</evidence>
<feature type="transmembrane region" description="Helical" evidence="6">
    <location>
        <begin position="325"/>
        <end position="347"/>
    </location>
</feature>
<feature type="transmembrane region" description="Helical" evidence="6">
    <location>
        <begin position="301"/>
        <end position="319"/>
    </location>
</feature>
<dbReference type="PANTHER" id="PTHR30569">
    <property type="entry name" value="CYTOSINE TRANSPORTER CODB"/>
    <property type="match status" value="1"/>
</dbReference>
<evidence type="ECO:0000256" key="6">
    <source>
        <dbReference type="SAM" id="Phobius"/>
    </source>
</evidence>
<comment type="similarity">
    <text evidence="2">Belongs to the purine-cytosine permease (2.A.39) family.</text>
</comment>
<name>A0A927D250_9BACI</name>
<dbReference type="GO" id="GO:0015209">
    <property type="term" value="F:cytosine transmembrane transporter activity"/>
    <property type="evidence" value="ECO:0007669"/>
    <property type="project" value="InterPro"/>
</dbReference>
<reference evidence="7" key="1">
    <citation type="submission" date="2020-09" db="EMBL/GenBank/DDBJ databases">
        <title>Bacillus faecalis sp. nov., a moderately halophilic bacterium isolated from cow faeces.</title>
        <authorList>
            <person name="Jiang L."/>
            <person name="Lee J."/>
        </authorList>
    </citation>
    <scope>NUCLEOTIDE SEQUENCE</scope>
    <source>
        <strain evidence="7">AGMB 02131</strain>
    </source>
</reference>
<evidence type="ECO:0000256" key="3">
    <source>
        <dbReference type="ARBA" id="ARBA00022692"/>
    </source>
</evidence>
<feature type="transmembrane region" description="Helical" evidence="6">
    <location>
        <begin position="125"/>
        <end position="146"/>
    </location>
</feature>
<keyword evidence="4 6" id="KW-1133">Transmembrane helix</keyword>
<keyword evidence="5 6" id="KW-0472">Membrane</keyword>
<keyword evidence="3 6" id="KW-0812">Transmembrane</keyword>
<dbReference type="RefSeq" id="WP_190999671.1">
    <property type="nucleotide sequence ID" value="NZ_JACXSI010000055.1"/>
</dbReference>